<dbReference type="PANTHER" id="PTHR24042:SF8">
    <property type="match status" value="1"/>
</dbReference>
<accession>A0A6P4YPM0</accession>
<evidence type="ECO:0000256" key="1">
    <source>
        <dbReference type="ARBA" id="ARBA00022536"/>
    </source>
</evidence>
<dbReference type="InterPro" id="IPR051586">
    <property type="entry name" value="PKC-binding_NELL"/>
</dbReference>
<dbReference type="SMART" id="SM00179">
    <property type="entry name" value="EGF_CA"/>
    <property type="match status" value="1"/>
</dbReference>
<dbReference type="AlphaFoldDB" id="A0A6P4YPM0"/>
<dbReference type="InterPro" id="IPR001881">
    <property type="entry name" value="EGF-like_Ca-bd_dom"/>
</dbReference>
<dbReference type="PROSITE" id="PS00652">
    <property type="entry name" value="TNFR_NGFR_1"/>
    <property type="match status" value="1"/>
</dbReference>
<sequence length="724" mass="81062">MVRWRGDRRVFVSFSHKRLSTMRALSWTVRLLSVLVVSTLLRAQDIPVFDDFPDDLGSGVPPFPRPAVFPECTEGTSCVLSCRYTDNKGNVIPNKPPVRLTMDKQEDRLRGLVSRQEEVIYQQGLLEQQQQQLVNLLQASTADQQLAALDSETCLSCNPTQWCDREGKTQCRDCTVCQGGYRARSDCTKFTDATCIDIDECREGTDNCKADELCVNTQGTFVCVESVGRCPKDSYFDLKTKKCESCSVCTEGISFLYLPCGVVNDSVCTPSVGATLSSLWMGKINDPTLVTRAENLASGLKVDLSSFHAQNNSYFQNMPRKGMVKFRKHGFVTVTFNFAARHSCNDYMQFGVKTSELGGLAASRLTELSGKFFQGSTISTTVEVDPQDELSLDVKSGTYYCFKNSNDARYSTTFEEIAPDNLAGPMSLLWLSHESAAVFLRAETRQTTYETGWRATFNMKETSDHYILRLDSYTYFNIREGGNLRFSFMQAYFLSGQACRSNGLVVIPKLLKRDGQVIDLFENYQRGVPLQYNSILTAGSVPVEYNDKLFFDVETARSCKMYFYGNNEGVGTVSLLWVPFRQSALYAGMLVNGDDLFGVGEETQLRFQEVNNTDARALRQLRNGKLKFKRSGRILVDYHGVLMHSCAYAKVTVYYENRPGATPIPFAQQVQGKTDSEKEGIVLSGAYTVKANSRIYLTLTCAEGRVNEVLNGRVNAVSVLWFPP</sequence>
<evidence type="ECO:0000256" key="2">
    <source>
        <dbReference type="ARBA" id="ARBA00023157"/>
    </source>
</evidence>
<dbReference type="InterPro" id="IPR001368">
    <property type="entry name" value="TNFR/NGFR_Cys_rich_reg"/>
</dbReference>
<dbReference type="GeneID" id="109471445"/>
<comment type="caution">
    <text evidence="4">Lacks conserved residue(s) required for the propagation of feature annotation.</text>
</comment>
<dbReference type="Pfam" id="PF07645">
    <property type="entry name" value="EGF_CA"/>
    <property type="match status" value="1"/>
</dbReference>
<dbReference type="OrthoDB" id="6083769at2759"/>
<evidence type="ECO:0000256" key="3">
    <source>
        <dbReference type="ARBA" id="ARBA00023180"/>
    </source>
</evidence>
<dbReference type="Proteomes" id="UP000515135">
    <property type="component" value="Unplaced"/>
</dbReference>
<keyword evidence="3" id="KW-0325">Glycoprotein</keyword>
<evidence type="ECO:0000313" key="7">
    <source>
        <dbReference type="RefSeq" id="XP_019626323.1"/>
    </source>
</evidence>
<organism evidence="6 7">
    <name type="scientific">Branchiostoma belcheri</name>
    <name type="common">Amphioxus</name>
    <dbReference type="NCBI Taxonomy" id="7741"/>
    <lineage>
        <taxon>Eukaryota</taxon>
        <taxon>Metazoa</taxon>
        <taxon>Chordata</taxon>
        <taxon>Cephalochordata</taxon>
        <taxon>Leptocardii</taxon>
        <taxon>Amphioxiformes</taxon>
        <taxon>Branchiostomatidae</taxon>
        <taxon>Branchiostoma</taxon>
    </lineage>
</organism>
<gene>
    <name evidence="7" type="primary">LOC109471445</name>
</gene>
<dbReference type="InterPro" id="IPR049883">
    <property type="entry name" value="NOTCH1_EGF-like"/>
</dbReference>
<dbReference type="KEGG" id="bbel:109471445"/>
<feature type="domain" description="TNFR-Cys" evidence="5">
    <location>
        <begin position="229"/>
        <end position="268"/>
    </location>
</feature>
<dbReference type="GO" id="GO:0005615">
    <property type="term" value="C:extracellular space"/>
    <property type="evidence" value="ECO:0007669"/>
    <property type="project" value="TreeGrafter"/>
</dbReference>
<feature type="repeat" description="TNFR-Cys" evidence="4">
    <location>
        <begin position="156"/>
        <end position="195"/>
    </location>
</feature>
<keyword evidence="6" id="KW-1185">Reference proteome</keyword>
<proteinExistence type="predicted"/>
<keyword evidence="1" id="KW-0245">EGF-like domain</keyword>
<reference evidence="7" key="1">
    <citation type="submission" date="2025-08" db="UniProtKB">
        <authorList>
            <consortium name="RefSeq"/>
        </authorList>
    </citation>
    <scope>IDENTIFICATION</scope>
    <source>
        <tissue evidence="7">Gonad</tissue>
    </source>
</reference>
<dbReference type="Gene3D" id="2.10.25.10">
    <property type="entry name" value="Laminin"/>
    <property type="match status" value="1"/>
</dbReference>
<evidence type="ECO:0000313" key="6">
    <source>
        <dbReference type="Proteomes" id="UP000515135"/>
    </source>
</evidence>
<dbReference type="RefSeq" id="XP_019626323.1">
    <property type="nucleotide sequence ID" value="XM_019770764.1"/>
</dbReference>
<dbReference type="PANTHER" id="PTHR24042">
    <property type="entry name" value="NEL HOMOLOG"/>
    <property type="match status" value="1"/>
</dbReference>
<keyword evidence="2 4" id="KW-1015">Disulfide bond</keyword>
<evidence type="ECO:0000256" key="4">
    <source>
        <dbReference type="PROSITE-ProRule" id="PRU00206"/>
    </source>
</evidence>
<feature type="repeat" description="TNFR-Cys" evidence="4">
    <location>
        <begin position="229"/>
        <end position="268"/>
    </location>
</feature>
<evidence type="ECO:0000259" key="5">
    <source>
        <dbReference type="PROSITE" id="PS50050"/>
    </source>
</evidence>
<dbReference type="SMART" id="SM00208">
    <property type="entry name" value="TNFR"/>
    <property type="match status" value="2"/>
</dbReference>
<protein>
    <submittedName>
        <fullName evidence="7">Uncharacterized protein LOC109471445 isoform X1</fullName>
    </submittedName>
</protein>
<dbReference type="InterPro" id="IPR018097">
    <property type="entry name" value="EGF_Ca-bd_CS"/>
</dbReference>
<name>A0A6P4YPM0_BRABE</name>
<feature type="domain" description="TNFR-Cys" evidence="5">
    <location>
        <begin position="156"/>
        <end position="195"/>
    </location>
</feature>
<feature type="disulfide bond" evidence="4">
    <location>
        <begin position="177"/>
        <end position="195"/>
    </location>
</feature>
<feature type="disulfide bond" evidence="4">
    <location>
        <begin position="174"/>
        <end position="187"/>
    </location>
</feature>
<dbReference type="GO" id="GO:0005509">
    <property type="term" value="F:calcium ion binding"/>
    <property type="evidence" value="ECO:0007669"/>
    <property type="project" value="InterPro"/>
</dbReference>
<dbReference type="GO" id="GO:0008201">
    <property type="term" value="F:heparin binding"/>
    <property type="evidence" value="ECO:0007669"/>
    <property type="project" value="TreeGrafter"/>
</dbReference>
<dbReference type="PROSITE" id="PS50050">
    <property type="entry name" value="TNFR_NGFR_2"/>
    <property type="match status" value="2"/>
</dbReference>
<dbReference type="PROSITE" id="PS01187">
    <property type="entry name" value="EGF_CA"/>
    <property type="match status" value="1"/>
</dbReference>